<evidence type="ECO:0000256" key="1">
    <source>
        <dbReference type="ARBA" id="ARBA00022723"/>
    </source>
</evidence>
<organism evidence="8 9">
    <name type="scientific">Candida albicans</name>
    <name type="common">Yeast</name>
    <dbReference type="NCBI Taxonomy" id="5476"/>
    <lineage>
        <taxon>Eukaryota</taxon>
        <taxon>Fungi</taxon>
        <taxon>Dikarya</taxon>
        <taxon>Ascomycota</taxon>
        <taxon>Saccharomycotina</taxon>
        <taxon>Pichiomycetes</taxon>
        <taxon>Debaryomycetaceae</taxon>
        <taxon>Candida/Lodderomyces clade</taxon>
        <taxon>Candida</taxon>
    </lineage>
</organism>
<dbReference type="InterPro" id="IPR025481">
    <property type="entry name" value="Cell_Morphogen_C"/>
</dbReference>
<dbReference type="InterPro" id="IPR000571">
    <property type="entry name" value="Znf_CCCH"/>
</dbReference>
<keyword evidence="2 4" id="KW-0863">Zinc-finger</keyword>
<feature type="region of interest" description="Disordered" evidence="6">
    <location>
        <begin position="918"/>
        <end position="964"/>
    </location>
</feature>
<feature type="domain" description="C3H1-type" evidence="7">
    <location>
        <begin position="795"/>
        <end position="833"/>
    </location>
</feature>
<keyword evidence="5" id="KW-0175">Coiled coil</keyword>
<sequence length="964" mass="108608">MSNQVEVLWISLSNNVQNIDKIVEFLLQSSLESKNPSFVEQSRQIIDYLAFARSDPAYIIDKLINNLQPRMMVPPQLGNKSTAPISTRTISSLRENDHIKHLWVYDDLNNDKKGARTPKNMDLLIRSAIKMFAAVAPNIQDDWSRVSLHWATTCAVRHIACRSFQVFRSLLSFLDQSMLKDMLHRFAMQILMTLNAITAELDSEKLIDFPQLFWSSVACLSTIHEQEFIEVLSTLNKFISKIDLDAADTVACLTKTFPQKWEGKFEGLQQVILVGLRSSTSWEPTLKFLDKLIVHKDSLIIGMGDSRVLTALLANMPRFLHHLSEENVTPEIENTAMALSQLAEDSGLLFNKMPWVKTETLGLLQSIFPLVDLQRDEFIGVGADLISPLLRLLLTDYAEWALQVLDEAEIIPGSQSDKDILRMSLGSTSMKKEYENTATLFGIPDESGWSIPMPAITAATTRNNVHAVFSTSSDQTQFVDSVSVSVDEREASLSNVWAALDDFDSFFTKESSKSEVYHASVDTKYSNSSDTLMPMESAPNVYDKKASVILNRSLARTTSNTSFRANLADSIGRFDANDLDQTPSSIQSTAISSPTISVARNDGDHELASNANENVTRFEGILGTKKNPKRVLDKTLRTTDKAKAKAKAKSAEDKSFGLKNKNKSKKVQQQINQMKAGIDGGLAKKKEAEAKRKAEEKKAQEEAKKEAAALFGIQQQKVPFGVDPKSILCEFFKQGLCTKGNKCKFSHDPNVGRKVVKKDLYTDSRQEEKENDTMDNWDEEKLRKVILSKHGNPKTTTEKVCKFFIEAVENGKYGWFWVCPNGGNECKYKHSLPPGFVLKTKEQKKLERLAAENEPKITLEEFLELERSKLDKSKFTPITAESFAKWKQEQTSKKEEVILEKFSDKYYTEEDNGETWDLSQFKSNLPDDSDPNIKDYGDGSKAQEYYQQEDNQSESLENKDAITA</sequence>
<dbReference type="GO" id="GO:0008270">
    <property type="term" value="F:zinc ion binding"/>
    <property type="evidence" value="ECO:0007669"/>
    <property type="project" value="UniProtKB-KW"/>
</dbReference>
<dbReference type="EMBL" id="JABWAD010000007">
    <property type="protein sequence ID" value="KAF6072584.1"/>
    <property type="molecule type" value="Genomic_DNA"/>
</dbReference>
<dbReference type="PROSITE" id="PS50103">
    <property type="entry name" value="ZF_C3H1"/>
    <property type="match status" value="2"/>
</dbReference>
<dbReference type="Gene3D" id="4.10.1000.10">
    <property type="entry name" value="Zinc finger, CCCH-type"/>
    <property type="match status" value="1"/>
</dbReference>
<evidence type="ECO:0000259" key="7">
    <source>
        <dbReference type="PROSITE" id="PS50103"/>
    </source>
</evidence>
<dbReference type="GO" id="GO:0005938">
    <property type="term" value="C:cell cortex"/>
    <property type="evidence" value="ECO:0007669"/>
    <property type="project" value="TreeGrafter"/>
</dbReference>
<gene>
    <name evidence="8" type="ORF">FOB64_000610</name>
</gene>
<dbReference type="InterPro" id="IPR039867">
    <property type="entry name" value="Furry/Tao3/Mor2"/>
</dbReference>
<dbReference type="InterPro" id="IPR036855">
    <property type="entry name" value="Znf_CCCH_sf"/>
</dbReference>
<dbReference type="Proteomes" id="UP000536275">
    <property type="component" value="Unassembled WGS sequence"/>
</dbReference>
<keyword evidence="3 4" id="KW-0862">Zinc</keyword>
<feature type="zinc finger region" description="C3H1-type" evidence="4">
    <location>
        <begin position="723"/>
        <end position="750"/>
    </location>
</feature>
<dbReference type="InterPro" id="IPR016024">
    <property type="entry name" value="ARM-type_fold"/>
</dbReference>
<evidence type="ECO:0000313" key="8">
    <source>
        <dbReference type="EMBL" id="KAF6072584.1"/>
    </source>
</evidence>
<dbReference type="Pfam" id="PF16543">
    <property type="entry name" value="DFRP_C"/>
    <property type="match status" value="1"/>
</dbReference>
<dbReference type="PANTHER" id="PTHR12295">
    <property type="entry name" value="FURRY-RELATED"/>
    <property type="match status" value="1"/>
</dbReference>
<evidence type="ECO:0000256" key="5">
    <source>
        <dbReference type="SAM" id="Coils"/>
    </source>
</evidence>
<feature type="coiled-coil region" evidence="5">
    <location>
        <begin position="683"/>
        <end position="710"/>
    </location>
</feature>
<dbReference type="Pfam" id="PF00642">
    <property type="entry name" value="zf-CCCH"/>
    <property type="match status" value="1"/>
</dbReference>
<dbReference type="PANTHER" id="PTHR12295:SF30">
    <property type="entry name" value="PROTEIN FURRY"/>
    <property type="match status" value="1"/>
</dbReference>
<feature type="compositionally biased region" description="Polar residues" evidence="6">
    <location>
        <begin position="945"/>
        <end position="955"/>
    </location>
</feature>
<dbReference type="Pfam" id="PF14225">
    <property type="entry name" value="MOR2-PAG1_C"/>
    <property type="match status" value="1"/>
</dbReference>
<keyword evidence="1 4" id="KW-0479">Metal-binding</keyword>
<dbReference type="SMART" id="SM00356">
    <property type="entry name" value="ZnF_C3H1"/>
    <property type="match status" value="2"/>
</dbReference>
<evidence type="ECO:0000256" key="3">
    <source>
        <dbReference type="ARBA" id="ARBA00022833"/>
    </source>
</evidence>
<evidence type="ECO:0000256" key="6">
    <source>
        <dbReference type="SAM" id="MobiDB-lite"/>
    </source>
</evidence>
<dbReference type="SUPFAM" id="SSF48371">
    <property type="entry name" value="ARM repeat"/>
    <property type="match status" value="1"/>
</dbReference>
<dbReference type="AlphaFoldDB" id="A0A8H6F6K5"/>
<dbReference type="Gene3D" id="6.20.400.10">
    <property type="match status" value="1"/>
</dbReference>
<dbReference type="InterPro" id="IPR032378">
    <property type="entry name" value="ZC3H15/TMA46_C"/>
</dbReference>
<comment type="caution">
    <text evidence="8">The sequence shown here is derived from an EMBL/GenBank/DDBJ whole genome shotgun (WGS) entry which is preliminary data.</text>
</comment>
<evidence type="ECO:0000313" key="9">
    <source>
        <dbReference type="Proteomes" id="UP000536275"/>
    </source>
</evidence>
<dbReference type="SUPFAM" id="SSF90229">
    <property type="entry name" value="CCCH zinc finger"/>
    <property type="match status" value="1"/>
</dbReference>
<reference evidence="8 9" key="1">
    <citation type="submission" date="2020-03" db="EMBL/GenBank/DDBJ databases">
        <title>FDA dAtabase for Regulatory Grade micrObial Sequences (FDA-ARGOS): Supporting development and validation of Infectious Disease Dx tests.</title>
        <authorList>
            <person name="Campos J."/>
            <person name="Goldberg B."/>
            <person name="Tallon L."/>
            <person name="Sadzewicz L."/>
            <person name="Vavikolanu K."/>
            <person name="Mehta A."/>
            <person name="Aluvathingal J."/>
            <person name="Nadendla S."/>
            <person name="Nandy P."/>
            <person name="Geyer C."/>
            <person name="Yan Y."/>
            <person name="Sichtig H."/>
        </authorList>
    </citation>
    <scope>NUCLEOTIDE SEQUENCE [LARGE SCALE GENOMIC DNA]</scope>
    <source>
        <strain evidence="8 9">FDAARGOS_656</strain>
    </source>
</reference>
<dbReference type="GO" id="GO:0030427">
    <property type="term" value="C:site of polarized growth"/>
    <property type="evidence" value="ECO:0007669"/>
    <property type="project" value="TreeGrafter"/>
</dbReference>
<evidence type="ECO:0000256" key="4">
    <source>
        <dbReference type="PROSITE-ProRule" id="PRU00723"/>
    </source>
</evidence>
<dbReference type="GO" id="GO:0000902">
    <property type="term" value="P:cell morphogenesis"/>
    <property type="evidence" value="ECO:0007669"/>
    <property type="project" value="InterPro"/>
</dbReference>
<feature type="zinc finger region" description="C3H1-type" evidence="4">
    <location>
        <begin position="795"/>
        <end position="833"/>
    </location>
</feature>
<protein>
    <submittedName>
        <fullName evidence="8">Cell morphogenesis C-terminal family protein</fullName>
    </submittedName>
</protein>
<evidence type="ECO:0000256" key="2">
    <source>
        <dbReference type="ARBA" id="ARBA00022771"/>
    </source>
</evidence>
<proteinExistence type="predicted"/>
<accession>A0A8H6F6K5</accession>
<name>A0A8H6F6K5_CANAX</name>
<feature type="domain" description="C3H1-type" evidence="7">
    <location>
        <begin position="723"/>
        <end position="750"/>
    </location>
</feature>